<evidence type="ECO:0000256" key="1">
    <source>
        <dbReference type="ARBA" id="ARBA00001917"/>
    </source>
</evidence>
<protein>
    <submittedName>
        <fullName evidence="6">Flavin oxidoreductase</fullName>
    </submittedName>
</protein>
<dbReference type="SMART" id="SM00903">
    <property type="entry name" value="Flavin_Reduct"/>
    <property type="match status" value="1"/>
</dbReference>
<dbReference type="InterPro" id="IPR012349">
    <property type="entry name" value="Split_barrel_FMN-bd"/>
</dbReference>
<comment type="cofactor">
    <cofactor evidence="1">
        <name>FMN</name>
        <dbReference type="ChEBI" id="CHEBI:58210"/>
    </cofactor>
</comment>
<evidence type="ECO:0000259" key="5">
    <source>
        <dbReference type="SMART" id="SM00903"/>
    </source>
</evidence>
<comment type="caution">
    <text evidence="6">The sequence shown here is derived from an EMBL/GenBank/DDBJ whole genome shotgun (WGS) entry which is preliminary data.</text>
</comment>
<dbReference type="GO" id="GO:0010181">
    <property type="term" value="F:FMN binding"/>
    <property type="evidence" value="ECO:0007669"/>
    <property type="project" value="InterPro"/>
</dbReference>
<gene>
    <name evidence="6" type="ORF">DCR58_07170</name>
</gene>
<dbReference type="GO" id="GO:0016646">
    <property type="term" value="F:oxidoreductase activity, acting on the CH-NH group of donors, NAD or NADP as acceptor"/>
    <property type="evidence" value="ECO:0007669"/>
    <property type="project" value="UniProtKB-ARBA"/>
</dbReference>
<dbReference type="PANTHER" id="PTHR33798">
    <property type="entry name" value="FLAVOPROTEIN OXYGENASE"/>
    <property type="match status" value="1"/>
</dbReference>
<dbReference type="PANTHER" id="PTHR33798:SF5">
    <property type="entry name" value="FLAVIN REDUCTASE LIKE DOMAIN-CONTAINING PROTEIN"/>
    <property type="match status" value="1"/>
</dbReference>
<name>A0A348WPT9_9GAMM</name>
<feature type="domain" description="Flavin reductase like" evidence="5">
    <location>
        <begin position="25"/>
        <end position="175"/>
    </location>
</feature>
<dbReference type="EMBL" id="DMUP01000166">
    <property type="protein sequence ID" value="HAR56551.1"/>
    <property type="molecule type" value="Genomic_DNA"/>
</dbReference>
<dbReference type="SUPFAM" id="SSF50475">
    <property type="entry name" value="FMN-binding split barrel"/>
    <property type="match status" value="1"/>
</dbReference>
<accession>A0A348WPT9</accession>
<dbReference type="Pfam" id="PF01613">
    <property type="entry name" value="Flavin_Reduct"/>
    <property type="match status" value="1"/>
</dbReference>
<dbReference type="Gene3D" id="2.30.110.10">
    <property type="entry name" value="Electron Transport, Fmn-binding Protein, Chain A"/>
    <property type="match status" value="1"/>
</dbReference>
<keyword evidence="2" id="KW-0285">Flavoprotein</keyword>
<evidence type="ECO:0000313" key="6">
    <source>
        <dbReference type="EMBL" id="HAR56551.1"/>
    </source>
</evidence>
<keyword evidence="3" id="KW-0288">FMN</keyword>
<dbReference type="InterPro" id="IPR002563">
    <property type="entry name" value="Flavin_Rdtase-like_dom"/>
</dbReference>
<organism evidence="6 7">
    <name type="scientific">Idiomarina baltica</name>
    <dbReference type="NCBI Taxonomy" id="190892"/>
    <lineage>
        <taxon>Bacteria</taxon>
        <taxon>Pseudomonadati</taxon>
        <taxon>Pseudomonadota</taxon>
        <taxon>Gammaproteobacteria</taxon>
        <taxon>Alteromonadales</taxon>
        <taxon>Idiomarinaceae</taxon>
        <taxon>Idiomarina</taxon>
    </lineage>
</organism>
<evidence type="ECO:0000256" key="4">
    <source>
        <dbReference type="ARBA" id="ARBA00038054"/>
    </source>
</evidence>
<evidence type="ECO:0000256" key="3">
    <source>
        <dbReference type="ARBA" id="ARBA00022643"/>
    </source>
</evidence>
<dbReference type="AlphaFoldDB" id="A0A348WPT9"/>
<sequence length="221" mass="24454">MTKHIAQADLANMDNRHRVNFINSLSGYKSANLIGTSSRKNEDNLAIVSSVVHLGANPPLIGFIMRPDSVERHTLENIEETGVYTINHVSQSIVKAAHQTAARYDRKVSEFEATGLTPDRCNGFHAPFVKESPLSMGVKLVEITNITHNGTDFVIGEIQWIQTDEEAIQEDGFIDLNTLETVAVSGLDSYHSASRLFRLSYAKPDKALEEIPLKGADTYNE</sequence>
<reference evidence="6 7" key="1">
    <citation type="journal article" date="2018" name="Nat. Biotechnol.">
        <title>A standardized bacterial taxonomy based on genome phylogeny substantially revises the tree of life.</title>
        <authorList>
            <person name="Parks D.H."/>
            <person name="Chuvochina M."/>
            <person name="Waite D.W."/>
            <person name="Rinke C."/>
            <person name="Skarshewski A."/>
            <person name="Chaumeil P.A."/>
            <person name="Hugenholtz P."/>
        </authorList>
    </citation>
    <scope>NUCLEOTIDE SEQUENCE [LARGE SCALE GENOMIC DNA]</scope>
    <source>
        <strain evidence="6">UBA9360</strain>
    </source>
</reference>
<evidence type="ECO:0000256" key="2">
    <source>
        <dbReference type="ARBA" id="ARBA00022630"/>
    </source>
</evidence>
<dbReference type="STRING" id="314276.OS145_03462"/>
<dbReference type="Proteomes" id="UP000262878">
    <property type="component" value="Unassembled WGS sequence"/>
</dbReference>
<proteinExistence type="inferred from homology"/>
<evidence type="ECO:0000313" key="7">
    <source>
        <dbReference type="Proteomes" id="UP000262878"/>
    </source>
</evidence>
<comment type="similarity">
    <text evidence="4">Belongs to the flavoredoxin family.</text>
</comment>